<dbReference type="Gene3D" id="3.40.50.300">
    <property type="entry name" value="P-loop containing nucleotide triphosphate hydrolases"/>
    <property type="match status" value="1"/>
</dbReference>
<dbReference type="Pfam" id="PF00005">
    <property type="entry name" value="ABC_tran"/>
    <property type="match status" value="1"/>
</dbReference>
<accession>A0AA35WQA1</accession>
<evidence type="ECO:0000256" key="1">
    <source>
        <dbReference type="ARBA" id="ARBA00005417"/>
    </source>
</evidence>
<dbReference type="SUPFAM" id="SSF52540">
    <property type="entry name" value="P-loop containing nucleoside triphosphate hydrolases"/>
    <property type="match status" value="1"/>
</dbReference>
<comment type="caution">
    <text evidence="6">The sequence shown here is derived from an EMBL/GenBank/DDBJ whole genome shotgun (WGS) entry which is preliminary data.</text>
</comment>
<dbReference type="PROSITE" id="PS50893">
    <property type="entry name" value="ABC_TRANSPORTER_2"/>
    <property type="match status" value="1"/>
</dbReference>
<evidence type="ECO:0000256" key="2">
    <source>
        <dbReference type="ARBA" id="ARBA00022448"/>
    </source>
</evidence>
<dbReference type="Proteomes" id="UP001174909">
    <property type="component" value="Unassembled WGS sequence"/>
</dbReference>
<keyword evidence="4 6" id="KW-0067">ATP-binding</keyword>
<evidence type="ECO:0000313" key="7">
    <source>
        <dbReference type="Proteomes" id="UP001174909"/>
    </source>
</evidence>
<dbReference type="PANTHER" id="PTHR43335:SF4">
    <property type="entry name" value="ABC TRANSPORTER, ATP-BINDING PROTEIN"/>
    <property type="match status" value="1"/>
</dbReference>
<evidence type="ECO:0000313" key="6">
    <source>
        <dbReference type="EMBL" id="CAI8028809.1"/>
    </source>
</evidence>
<dbReference type="InterPro" id="IPR027417">
    <property type="entry name" value="P-loop_NTPase"/>
</dbReference>
<name>A0AA35WQA1_GEOBA</name>
<keyword evidence="3" id="KW-0547">Nucleotide-binding</keyword>
<protein>
    <submittedName>
        <fullName evidence="6">Uncharacterized ABC transporter ATP-binding protein YdbJ</fullName>
    </submittedName>
</protein>
<dbReference type="SMART" id="SM00382">
    <property type="entry name" value="AAA"/>
    <property type="match status" value="1"/>
</dbReference>
<comment type="similarity">
    <text evidence="1">Belongs to the ABC transporter superfamily.</text>
</comment>
<dbReference type="InterPro" id="IPR003439">
    <property type="entry name" value="ABC_transporter-like_ATP-bd"/>
</dbReference>
<dbReference type="InterPro" id="IPR003593">
    <property type="entry name" value="AAA+_ATPase"/>
</dbReference>
<dbReference type="GO" id="GO:0005524">
    <property type="term" value="F:ATP binding"/>
    <property type="evidence" value="ECO:0007669"/>
    <property type="project" value="UniProtKB-KW"/>
</dbReference>
<sequence>MDDSVIRTDGLTKRYGHVLAVDGLSLDVSRGRIFGLLGPNGSGKTTLMSMLLGLVRPTAGSFSLFGNLLEKGGLDRELHRIGALIETPTFYPYLSGRNNLAYFQGISGRGNPQELDLLLEQVGLGGRGGDKFQTYSLGMKQRLGLAYTLLGDPELLVLDEPTNGMDPAGMAEVRDLIRGLASENRSVILSSHLLNEVEQVCDSVAILSHGRLIAQGDVADLLQERGRPQVRLRTTNDGKAWEILTALAWVDGISADNGYLVASVEADRSWEITAALSRNEVYVAEMAPAQMSLEQYFLDVTEGDP</sequence>
<dbReference type="GO" id="GO:0016887">
    <property type="term" value="F:ATP hydrolysis activity"/>
    <property type="evidence" value="ECO:0007669"/>
    <property type="project" value="InterPro"/>
</dbReference>
<reference evidence="6" key="1">
    <citation type="submission" date="2023-03" db="EMBL/GenBank/DDBJ databases">
        <authorList>
            <person name="Steffen K."/>
            <person name="Cardenas P."/>
        </authorList>
    </citation>
    <scope>NUCLEOTIDE SEQUENCE</scope>
</reference>
<evidence type="ECO:0000259" key="5">
    <source>
        <dbReference type="PROSITE" id="PS50893"/>
    </source>
</evidence>
<dbReference type="AlphaFoldDB" id="A0AA35WQA1"/>
<evidence type="ECO:0000256" key="3">
    <source>
        <dbReference type="ARBA" id="ARBA00022741"/>
    </source>
</evidence>
<keyword evidence="7" id="KW-1185">Reference proteome</keyword>
<evidence type="ECO:0000256" key="4">
    <source>
        <dbReference type="ARBA" id="ARBA00022840"/>
    </source>
</evidence>
<dbReference type="EMBL" id="CASHTH010002364">
    <property type="protein sequence ID" value="CAI8028809.1"/>
    <property type="molecule type" value="Genomic_DNA"/>
</dbReference>
<feature type="domain" description="ABC transporter" evidence="5">
    <location>
        <begin position="6"/>
        <end position="234"/>
    </location>
</feature>
<gene>
    <name evidence="6" type="ORF">GBAR_LOCUS16366</name>
</gene>
<proteinExistence type="inferred from homology"/>
<organism evidence="6 7">
    <name type="scientific">Geodia barretti</name>
    <name type="common">Barrett's horny sponge</name>
    <dbReference type="NCBI Taxonomy" id="519541"/>
    <lineage>
        <taxon>Eukaryota</taxon>
        <taxon>Metazoa</taxon>
        <taxon>Porifera</taxon>
        <taxon>Demospongiae</taxon>
        <taxon>Heteroscleromorpha</taxon>
        <taxon>Tetractinellida</taxon>
        <taxon>Astrophorina</taxon>
        <taxon>Geodiidae</taxon>
        <taxon>Geodia</taxon>
    </lineage>
</organism>
<dbReference type="PANTHER" id="PTHR43335">
    <property type="entry name" value="ABC TRANSPORTER, ATP-BINDING PROTEIN"/>
    <property type="match status" value="1"/>
</dbReference>
<keyword evidence="2" id="KW-0813">Transport</keyword>